<dbReference type="InterPro" id="IPR038050">
    <property type="entry name" value="Neuro_actylchol_rec"/>
</dbReference>
<dbReference type="GO" id="GO:0005216">
    <property type="term" value="F:monoatomic ion channel activity"/>
    <property type="evidence" value="ECO:0007669"/>
    <property type="project" value="InterPro"/>
</dbReference>
<feature type="transmembrane region" description="Helical" evidence="1">
    <location>
        <begin position="91"/>
        <end position="116"/>
    </location>
</feature>
<keyword evidence="1" id="KW-0812">Transmembrane</keyword>
<dbReference type="GO" id="GO:0016020">
    <property type="term" value="C:membrane"/>
    <property type="evidence" value="ECO:0007669"/>
    <property type="project" value="InterPro"/>
</dbReference>
<dbReference type="InterPro" id="IPR036719">
    <property type="entry name" value="Neuro-gated_channel_TM_sf"/>
</dbReference>
<feature type="transmembrane region" description="Helical" evidence="1">
    <location>
        <begin position="27"/>
        <end position="49"/>
    </location>
</feature>
<keyword evidence="3" id="KW-1185">Reference proteome</keyword>
<keyword evidence="1" id="KW-0472">Membrane</keyword>
<dbReference type="Gene3D" id="1.20.58.390">
    <property type="entry name" value="Neurotransmitter-gated ion-channel transmembrane domain"/>
    <property type="match status" value="1"/>
</dbReference>
<reference evidence="4" key="1">
    <citation type="submission" date="2022-11" db="UniProtKB">
        <authorList>
            <consortium name="WormBaseParasite"/>
        </authorList>
    </citation>
    <scope>IDENTIFICATION</scope>
</reference>
<keyword evidence="1" id="KW-1133">Transmembrane helix</keyword>
<dbReference type="InterPro" id="IPR006201">
    <property type="entry name" value="Neur_channel"/>
</dbReference>
<dbReference type="GO" id="GO:0004888">
    <property type="term" value="F:transmembrane signaling receptor activity"/>
    <property type="evidence" value="ECO:0007669"/>
    <property type="project" value="InterPro"/>
</dbReference>
<dbReference type="Pfam" id="PF02932">
    <property type="entry name" value="Neur_chan_memb"/>
    <property type="match status" value="1"/>
</dbReference>
<dbReference type="AlphaFoldDB" id="A0A914W2E2"/>
<proteinExistence type="predicted"/>
<dbReference type="InterPro" id="IPR006029">
    <property type="entry name" value="Neurotrans-gated_channel_TM"/>
</dbReference>
<evidence type="ECO:0000313" key="4">
    <source>
        <dbReference type="WBParaSite" id="PSAMB.scaffold289size58861.g4356.t1"/>
    </source>
</evidence>
<feature type="transmembrane region" description="Helical" evidence="1">
    <location>
        <begin position="218"/>
        <end position="242"/>
    </location>
</feature>
<evidence type="ECO:0000256" key="1">
    <source>
        <dbReference type="SAM" id="Phobius"/>
    </source>
</evidence>
<dbReference type="CDD" id="cd19051">
    <property type="entry name" value="LGIC_TM_cation"/>
    <property type="match status" value="1"/>
</dbReference>
<name>A0A914W2E2_9BILA</name>
<organism evidence="3 4">
    <name type="scientific">Plectus sambesii</name>
    <dbReference type="NCBI Taxonomy" id="2011161"/>
    <lineage>
        <taxon>Eukaryota</taxon>
        <taxon>Metazoa</taxon>
        <taxon>Ecdysozoa</taxon>
        <taxon>Nematoda</taxon>
        <taxon>Chromadorea</taxon>
        <taxon>Plectida</taxon>
        <taxon>Plectina</taxon>
        <taxon>Plectoidea</taxon>
        <taxon>Plectidae</taxon>
        <taxon>Plectus</taxon>
    </lineage>
</organism>
<dbReference type="Proteomes" id="UP000887566">
    <property type="component" value="Unplaced"/>
</dbReference>
<dbReference type="SUPFAM" id="SSF90112">
    <property type="entry name" value="Neurotransmitter-gated ion-channel transmembrane pore"/>
    <property type="match status" value="1"/>
</dbReference>
<protein>
    <submittedName>
        <fullName evidence="4">Neurotransmitter-gated ion-channel transmembrane domain-containing protein</fullName>
    </submittedName>
</protein>
<feature type="domain" description="Neurotransmitter-gated ion-channel transmembrane" evidence="2">
    <location>
        <begin position="32"/>
        <end position="241"/>
    </location>
</feature>
<dbReference type="WBParaSite" id="PSAMB.scaffold289size58861.g4356.t1">
    <property type="protein sequence ID" value="PSAMB.scaffold289size58861.g4356.t1"/>
    <property type="gene ID" value="PSAMB.scaffold289size58861.g4356"/>
</dbReference>
<sequence>MEIDNMDTNQTFSELHYTLVLKRFPEYYIFFIIIPSLLLTSLCIIGIFTPSSNIFERNERVTLGLTTLLSMAVILNIVADQMPKSSEGLPLLGYFILGQIGGCGLAIILSTIEILLHQRANTRAWNVPELLAKSVKIASLSLPSTDKEHTLNEDQKYLRIQRVKDIQNDNTKVEENSALLTGIVKEACKRLQRLSVMIERYIDAQEQKEIAERFWMQFFDCIDTVLLTAMLIVNSVLTFIMLR</sequence>
<dbReference type="PANTHER" id="PTHR18945">
    <property type="entry name" value="NEUROTRANSMITTER GATED ION CHANNEL"/>
    <property type="match status" value="1"/>
</dbReference>
<evidence type="ECO:0000259" key="2">
    <source>
        <dbReference type="Pfam" id="PF02932"/>
    </source>
</evidence>
<accession>A0A914W2E2</accession>
<evidence type="ECO:0000313" key="3">
    <source>
        <dbReference type="Proteomes" id="UP000887566"/>
    </source>
</evidence>
<feature type="transmembrane region" description="Helical" evidence="1">
    <location>
        <begin position="61"/>
        <end position="79"/>
    </location>
</feature>